<dbReference type="OrthoDB" id="6193565at2"/>
<name>A0A7J5AQ75_9FLAO</name>
<dbReference type="EMBL" id="WAAU01000008">
    <property type="protein sequence ID" value="KAB1159778.1"/>
    <property type="molecule type" value="Genomic_DNA"/>
</dbReference>
<gene>
    <name evidence="1" type="ORF">F7018_05570</name>
</gene>
<protein>
    <submittedName>
        <fullName evidence="1">SRPBCC family protein</fullName>
    </submittedName>
</protein>
<proteinExistence type="predicted"/>
<accession>A0A7J5AQ75</accession>
<reference evidence="1 2" key="1">
    <citation type="submission" date="2019-09" db="EMBL/GenBank/DDBJ databases">
        <authorList>
            <person name="Cao W.R."/>
        </authorList>
    </citation>
    <scope>NUCLEOTIDE SEQUENCE [LARGE SCALE GENOMIC DNA]</scope>
    <source>
        <strain evidence="2">a4</strain>
    </source>
</reference>
<evidence type="ECO:0000313" key="2">
    <source>
        <dbReference type="Proteomes" id="UP000467305"/>
    </source>
</evidence>
<sequence length="171" mass="19573">MKGVKIVLGIVSALIVIFFLTGLVISEVKYTTEVEINKPINEVFADFENVELMKQWMPEVKSIQVLEEKPGKVGSTYKIEVDNQGRLITMTEKVLAYEVNKRISFHFDAENMLKTDDYVFTSNGNNTKIVQESICTSDSYIMRCLFPYFKGELKRISQTYLDAFKKASEAQ</sequence>
<dbReference type="Proteomes" id="UP000467305">
    <property type="component" value="Unassembled WGS sequence"/>
</dbReference>
<keyword evidence="2" id="KW-1185">Reference proteome</keyword>
<evidence type="ECO:0000313" key="1">
    <source>
        <dbReference type="EMBL" id="KAB1159778.1"/>
    </source>
</evidence>
<organism evidence="1 2">
    <name type="scientific">Tenacibaculum aiptasiae</name>
    <dbReference type="NCBI Taxonomy" id="426481"/>
    <lineage>
        <taxon>Bacteria</taxon>
        <taxon>Pseudomonadati</taxon>
        <taxon>Bacteroidota</taxon>
        <taxon>Flavobacteriia</taxon>
        <taxon>Flavobacteriales</taxon>
        <taxon>Flavobacteriaceae</taxon>
        <taxon>Tenacibaculum</taxon>
    </lineage>
</organism>
<dbReference type="SUPFAM" id="SSF55961">
    <property type="entry name" value="Bet v1-like"/>
    <property type="match status" value="1"/>
</dbReference>
<dbReference type="AlphaFoldDB" id="A0A7J5AQ75"/>
<dbReference type="InterPro" id="IPR019587">
    <property type="entry name" value="Polyketide_cyclase/dehydratase"/>
</dbReference>
<dbReference type="CDD" id="cd07812">
    <property type="entry name" value="SRPBCC"/>
    <property type="match status" value="1"/>
</dbReference>
<dbReference type="InterPro" id="IPR023393">
    <property type="entry name" value="START-like_dom_sf"/>
</dbReference>
<comment type="caution">
    <text evidence="1">The sequence shown here is derived from an EMBL/GenBank/DDBJ whole genome shotgun (WGS) entry which is preliminary data.</text>
</comment>
<dbReference type="RefSeq" id="WP_150899023.1">
    <property type="nucleotide sequence ID" value="NZ_WAAU01000008.1"/>
</dbReference>
<dbReference type="Pfam" id="PF10604">
    <property type="entry name" value="Polyketide_cyc2"/>
    <property type="match status" value="1"/>
</dbReference>
<dbReference type="Gene3D" id="3.30.530.20">
    <property type="match status" value="1"/>
</dbReference>